<keyword evidence="2" id="KW-1185">Reference proteome</keyword>
<proteinExistence type="predicted"/>
<dbReference type="Proteomes" id="UP000249057">
    <property type="component" value="Unassembled WGS sequence"/>
</dbReference>
<organism evidence="1 2">
    <name type="scientific">Aspergillus brunneoviolaceus CBS 621.78</name>
    <dbReference type="NCBI Taxonomy" id="1450534"/>
    <lineage>
        <taxon>Eukaryota</taxon>
        <taxon>Fungi</taxon>
        <taxon>Dikarya</taxon>
        <taxon>Ascomycota</taxon>
        <taxon>Pezizomycotina</taxon>
        <taxon>Eurotiomycetes</taxon>
        <taxon>Eurotiomycetidae</taxon>
        <taxon>Eurotiales</taxon>
        <taxon>Aspergillaceae</taxon>
        <taxon>Aspergillus</taxon>
        <taxon>Aspergillus subgen. Circumdati</taxon>
    </lineage>
</organism>
<name>A0ACD1GL60_9EURO</name>
<gene>
    <name evidence="1" type="ORF">BO95DRAFT_479140</name>
</gene>
<protein>
    <submittedName>
        <fullName evidence="1">Uncharacterized protein</fullName>
    </submittedName>
</protein>
<reference evidence="1" key="1">
    <citation type="submission" date="2018-02" db="EMBL/GenBank/DDBJ databases">
        <title>The genomes of Aspergillus section Nigri reveals drivers in fungal speciation.</title>
        <authorList>
            <consortium name="DOE Joint Genome Institute"/>
            <person name="Vesth T.C."/>
            <person name="Nybo J."/>
            <person name="Theobald S."/>
            <person name="Brandl J."/>
            <person name="Frisvad J.C."/>
            <person name="Nielsen K.F."/>
            <person name="Lyhne E.K."/>
            <person name="Kogle M.E."/>
            <person name="Kuo A."/>
            <person name="Riley R."/>
            <person name="Clum A."/>
            <person name="Nolan M."/>
            <person name="Lipzen A."/>
            <person name="Salamov A."/>
            <person name="Henrissat B."/>
            <person name="Wiebenga A."/>
            <person name="De vries R.P."/>
            <person name="Grigoriev I.V."/>
            <person name="Mortensen U.H."/>
            <person name="Andersen M.R."/>
            <person name="Baker S.E."/>
        </authorList>
    </citation>
    <scope>NUCLEOTIDE SEQUENCE</scope>
    <source>
        <strain evidence="1">CBS 621.78</strain>
    </source>
</reference>
<dbReference type="EMBL" id="KZ825316">
    <property type="protein sequence ID" value="RAH49867.1"/>
    <property type="molecule type" value="Genomic_DNA"/>
</dbReference>
<evidence type="ECO:0000313" key="2">
    <source>
        <dbReference type="Proteomes" id="UP000249057"/>
    </source>
</evidence>
<accession>A0ACD1GL60</accession>
<evidence type="ECO:0000313" key="1">
    <source>
        <dbReference type="EMBL" id="RAH49867.1"/>
    </source>
</evidence>
<sequence>MENEKMWLGFKNTVSAAYMGHSDLQSCWRFQATQLSHGERESFCTRQHHDGGYVLLVKQGSGFLPMNVGGKAGTELVVDNDRKERGGSSSELTILELTRTIMPMFWGREK</sequence>